<dbReference type="AlphaFoldDB" id="A0A6G7Y2D8"/>
<feature type="compositionally biased region" description="Pro residues" evidence="1">
    <location>
        <begin position="214"/>
        <end position="225"/>
    </location>
</feature>
<dbReference type="EMBL" id="CP049865">
    <property type="protein sequence ID" value="QIK71000.1"/>
    <property type="molecule type" value="Genomic_DNA"/>
</dbReference>
<dbReference type="RefSeq" id="WP_166230824.1">
    <property type="nucleotide sequence ID" value="NZ_CP049865.1"/>
</dbReference>
<dbReference type="PROSITE" id="PS51257">
    <property type="entry name" value="PROKAR_LIPOPROTEIN"/>
    <property type="match status" value="1"/>
</dbReference>
<evidence type="ECO:0000313" key="2">
    <source>
        <dbReference type="EMBL" id="QIK71000.1"/>
    </source>
</evidence>
<gene>
    <name evidence="2" type="ORF">G7070_00275</name>
</gene>
<evidence type="ECO:0008006" key="4">
    <source>
        <dbReference type="Google" id="ProtNLM"/>
    </source>
</evidence>
<feature type="region of interest" description="Disordered" evidence="1">
    <location>
        <begin position="209"/>
        <end position="257"/>
    </location>
</feature>
<accession>A0A6G7Y2D8</accession>
<dbReference type="Proteomes" id="UP000501058">
    <property type="component" value="Chromosome"/>
</dbReference>
<evidence type="ECO:0000313" key="3">
    <source>
        <dbReference type="Proteomes" id="UP000501058"/>
    </source>
</evidence>
<proteinExistence type="predicted"/>
<organism evidence="2 3">
    <name type="scientific">Propioniciclava coleopterorum</name>
    <dbReference type="NCBI Taxonomy" id="2714937"/>
    <lineage>
        <taxon>Bacteria</taxon>
        <taxon>Bacillati</taxon>
        <taxon>Actinomycetota</taxon>
        <taxon>Actinomycetes</taxon>
        <taxon>Propionibacteriales</taxon>
        <taxon>Propionibacteriaceae</taxon>
        <taxon>Propioniciclava</taxon>
    </lineage>
</organism>
<dbReference type="KEGG" id="prv:G7070_00275"/>
<reference evidence="2 3" key="1">
    <citation type="submission" date="2020-03" db="EMBL/GenBank/DDBJ databases">
        <title>Propioniciclava sp. nov., isolated from Hydrophilus acuminatus.</title>
        <authorList>
            <person name="Hyun D.-W."/>
            <person name="Bae J.-W."/>
        </authorList>
    </citation>
    <scope>NUCLEOTIDE SEQUENCE [LARGE SCALE GENOMIC DNA]</scope>
    <source>
        <strain evidence="2 3">HDW11</strain>
    </source>
</reference>
<keyword evidence="3" id="KW-1185">Reference proteome</keyword>
<name>A0A6G7Y2D8_9ACTN</name>
<evidence type="ECO:0000256" key="1">
    <source>
        <dbReference type="SAM" id="MobiDB-lite"/>
    </source>
</evidence>
<protein>
    <recommendedName>
        <fullName evidence="4">Lipoprotein</fullName>
    </recommendedName>
</protein>
<sequence length="257" mass="26244">MGRGAVYAMAVAALVALTGCSVEGTLDVTPDAIGVDLEISHRAPQRAGDGSYFGAEYCGVAPGGTAGFQLPGLTREMREAPPGTLACRLHGVLRRAERPTTFDGFVVVANGFVFASLPGIGDDDLDPDPLERIDLTVTFPGEIVATTAQAAATGSTLRLTRPDQVTTALVQVTARDGRFGLRDLLGPLGLLAAAGVGGTATWLALRRRPAARPADPPAQPPPDSPARPTGGSVRDAPSEGGRPPPEDPGVWAPGPGA</sequence>